<feature type="compositionally biased region" description="Basic residues" evidence="1">
    <location>
        <begin position="251"/>
        <end position="261"/>
    </location>
</feature>
<dbReference type="PANTHER" id="PTHR35746">
    <property type="entry name" value="PENTATRICOPEPTIDE REPEAT (PPR) SUPERFAMILY PROTEIN"/>
    <property type="match status" value="1"/>
</dbReference>
<comment type="caution">
    <text evidence="2">The sequence shown here is derived from an EMBL/GenBank/DDBJ whole genome shotgun (WGS) entry which is preliminary data.</text>
</comment>
<name>A0A9Q0KDT0_9MAGN</name>
<feature type="compositionally biased region" description="Basic and acidic residues" evidence="1">
    <location>
        <begin position="151"/>
        <end position="160"/>
    </location>
</feature>
<gene>
    <name evidence="2" type="ORF">NE237_015318</name>
</gene>
<dbReference type="AlphaFoldDB" id="A0A9Q0KDT0"/>
<feature type="region of interest" description="Disordered" evidence="1">
    <location>
        <begin position="75"/>
        <end position="99"/>
    </location>
</feature>
<evidence type="ECO:0000256" key="1">
    <source>
        <dbReference type="SAM" id="MobiDB-lite"/>
    </source>
</evidence>
<organism evidence="2 3">
    <name type="scientific">Protea cynaroides</name>
    <dbReference type="NCBI Taxonomy" id="273540"/>
    <lineage>
        <taxon>Eukaryota</taxon>
        <taxon>Viridiplantae</taxon>
        <taxon>Streptophyta</taxon>
        <taxon>Embryophyta</taxon>
        <taxon>Tracheophyta</taxon>
        <taxon>Spermatophyta</taxon>
        <taxon>Magnoliopsida</taxon>
        <taxon>Proteales</taxon>
        <taxon>Proteaceae</taxon>
        <taxon>Protea</taxon>
    </lineage>
</organism>
<feature type="region of interest" description="Disordered" evidence="1">
    <location>
        <begin position="1"/>
        <end position="55"/>
    </location>
</feature>
<keyword evidence="3" id="KW-1185">Reference proteome</keyword>
<reference evidence="2" key="1">
    <citation type="journal article" date="2023" name="Plant J.">
        <title>The genome of the king protea, Protea cynaroides.</title>
        <authorList>
            <person name="Chang J."/>
            <person name="Duong T.A."/>
            <person name="Schoeman C."/>
            <person name="Ma X."/>
            <person name="Roodt D."/>
            <person name="Barker N."/>
            <person name="Li Z."/>
            <person name="Van de Peer Y."/>
            <person name="Mizrachi E."/>
        </authorList>
    </citation>
    <scope>NUCLEOTIDE SEQUENCE</scope>
    <source>
        <tissue evidence="2">Young leaves</tissue>
    </source>
</reference>
<dbReference type="EMBL" id="JAMYWD010000006">
    <property type="protein sequence ID" value="KAJ4968617.1"/>
    <property type="molecule type" value="Genomic_DNA"/>
</dbReference>
<accession>A0A9Q0KDT0</accession>
<dbReference type="OrthoDB" id="1939753at2759"/>
<evidence type="ECO:0000313" key="3">
    <source>
        <dbReference type="Proteomes" id="UP001141806"/>
    </source>
</evidence>
<sequence>MVSPATIKVDEASDAFSSSDYFPEKADTNSHDAFGSQTNSVEGHWGSVSDETFPSNSNYEERIIIETETLNTDLKDRDQRTNLQTKIGASKGQHSDSGDIFDAPSFMTLVEPGSRGNDQKTASSEIQTIENTQQPNSSPLQAGWFPSLTHDAAESGGRKKNEEIIAKVGNWSARKQHMPLGSLLVEASLASKQKSPNALGQPAIVTPKSEASAQKHNLSAKTSPLVIAPKASITFAAKGDEKEQNTPGRLPKSKKEKKKTRGKWIKFLCCTSFALEPR</sequence>
<feature type="region of interest" description="Disordered" evidence="1">
    <location>
        <begin position="131"/>
        <end position="160"/>
    </location>
</feature>
<dbReference type="Proteomes" id="UP001141806">
    <property type="component" value="Unassembled WGS sequence"/>
</dbReference>
<proteinExistence type="predicted"/>
<evidence type="ECO:0000313" key="2">
    <source>
        <dbReference type="EMBL" id="KAJ4968617.1"/>
    </source>
</evidence>
<protein>
    <submittedName>
        <fullName evidence="2">Uncharacterized protein</fullName>
    </submittedName>
</protein>
<feature type="compositionally biased region" description="Polar residues" evidence="1">
    <location>
        <begin position="131"/>
        <end position="140"/>
    </location>
</feature>
<dbReference type="PANTHER" id="PTHR35746:SF1">
    <property type="entry name" value="PENTATRICOPEPTIDE REPEAT (PPR) SUPERFAMILY PROTEIN"/>
    <property type="match status" value="1"/>
</dbReference>
<feature type="region of interest" description="Disordered" evidence="1">
    <location>
        <begin position="237"/>
        <end position="261"/>
    </location>
</feature>